<feature type="compositionally biased region" description="Basic residues" evidence="1">
    <location>
        <begin position="61"/>
        <end position="76"/>
    </location>
</feature>
<organism evidence="2 3">
    <name type="scientific">Apolygus lucorum</name>
    <name type="common">Small green plant bug</name>
    <name type="synonym">Lygocoris lucorum</name>
    <dbReference type="NCBI Taxonomy" id="248454"/>
    <lineage>
        <taxon>Eukaryota</taxon>
        <taxon>Metazoa</taxon>
        <taxon>Ecdysozoa</taxon>
        <taxon>Arthropoda</taxon>
        <taxon>Hexapoda</taxon>
        <taxon>Insecta</taxon>
        <taxon>Pterygota</taxon>
        <taxon>Neoptera</taxon>
        <taxon>Paraneoptera</taxon>
        <taxon>Hemiptera</taxon>
        <taxon>Heteroptera</taxon>
        <taxon>Panheteroptera</taxon>
        <taxon>Cimicomorpha</taxon>
        <taxon>Miridae</taxon>
        <taxon>Mirini</taxon>
        <taxon>Apolygus</taxon>
    </lineage>
</organism>
<dbReference type="Proteomes" id="UP000466442">
    <property type="component" value="Unassembled WGS sequence"/>
</dbReference>
<evidence type="ECO:0000313" key="2">
    <source>
        <dbReference type="EMBL" id="KAF6204396.1"/>
    </source>
</evidence>
<name>A0A8S9X8K9_APOLU</name>
<evidence type="ECO:0000313" key="3">
    <source>
        <dbReference type="Proteomes" id="UP000466442"/>
    </source>
</evidence>
<dbReference type="EMBL" id="WIXP02000010">
    <property type="protein sequence ID" value="KAF6204396.1"/>
    <property type="molecule type" value="Genomic_DNA"/>
</dbReference>
<dbReference type="AlphaFoldDB" id="A0A8S9X8K9"/>
<comment type="caution">
    <text evidence="2">The sequence shown here is derived from an EMBL/GenBank/DDBJ whole genome shotgun (WGS) entry which is preliminary data.</text>
</comment>
<sequence length="137" mass="16326">AYYRRTSSWVTTSENVSCRTRYSTIQESCWTRTTRTTRHPSPQKVTCRPDPRTHTLQVPSPRRRRKERLRKERKNRGALMAQKFEVQHRFHFLVNTRTSDASFPASVVNKFSTIFGLIWHLNKTIFFSSKRFFSRGL</sequence>
<keyword evidence="3" id="KW-1185">Reference proteome</keyword>
<evidence type="ECO:0000256" key="1">
    <source>
        <dbReference type="SAM" id="MobiDB-lite"/>
    </source>
</evidence>
<proteinExistence type="predicted"/>
<reference evidence="2" key="1">
    <citation type="journal article" date="2021" name="Mol. Ecol. Resour.">
        <title>Apolygus lucorum genome provides insights into omnivorousness and mesophyll feeding.</title>
        <authorList>
            <person name="Liu Y."/>
            <person name="Liu H."/>
            <person name="Wang H."/>
            <person name="Huang T."/>
            <person name="Liu B."/>
            <person name="Yang B."/>
            <person name="Yin L."/>
            <person name="Li B."/>
            <person name="Zhang Y."/>
            <person name="Zhang S."/>
            <person name="Jiang F."/>
            <person name="Zhang X."/>
            <person name="Ren Y."/>
            <person name="Wang B."/>
            <person name="Wang S."/>
            <person name="Lu Y."/>
            <person name="Wu K."/>
            <person name="Fan W."/>
            <person name="Wang G."/>
        </authorList>
    </citation>
    <scope>NUCLEOTIDE SEQUENCE</scope>
    <source>
        <strain evidence="2">12Hb</strain>
    </source>
</reference>
<feature type="region of interest" description="Disordered" evidence="1">
    <location>
        <begin position="33"/>
        <end position="76"/>
    </location>
</feature>
<accession>A0A8S9X8K9</accession>
<protein>
    <submittedName>
        <fullName evidence="2">Uncharacterized protein</fullName>
    </submittedName>
</protein>
<gene>
    <name evidence="2" type="ORF">GE061_002737</name>
</gene>
<feature type="non-terminal residue" evidence="2">
    <location>
        <position position="1"/>
    </location>
</feature>